<name>A0A9D4FI41_DREPO</name>
<comment type="caution">
    <text evidence="1">The sequence shown here is derived from an EMBL/GenBank/DDBJ whole genome shotgun (WGS) entry which is preliminary data.</text>
</comment>
<protein>
    <submittedName>
        <fullName evidence="1">Uncharacterized protein</fullName>
    </submittedName>
</protein>
<keyword evidence="2" id="KW-1185">Reference proteome</keyword>
<evidence type="ECO:0000313" key="1">
    <source>
        <dbReference type="EMBL" id="KAH3796247.1"/>
    </source>
</evidence>
<evidence type="ECO:0000313" key="2">
    <source>
        <dbReference type="Proteomes" id="UP000828390"/>
    </source>
</evidence>
<reference evidence="1" key="2">
    <citation type="submission" date="2020-11" db="EMBL/GenBank/DDBJ databases">
        <authorList>
            <person name="McCartney M.A."/>
            <person name="Auch B."/>
            <person name="Kono T."/>
            <person name="Mallez S."/>
            <person name="Becker A."/>
            <person name="Gohl D.M."/>
            <person name="Silverstein K.A.T."/>
            <person name="Koren S."/>
            <person name="Bechman K.B."/>
            <person name="Herman A."/>
            <person name="Abrahante J.E."/>
            <person name="Garbe J."/>
        </authorList>
    </citation>
    <scope>NUCLEOTIDE SEQUENCE</scope>
    <source>
        <strain evidence="1">Duluth1</strain>
        <tissue evidence="1">Whole animal</tissue>
    </source>
</reference>
<dbReference type="Proteomes" id="UP000828390">
    <property type="component" value="Unassembled WGS sequence"/>
</dbReference>
<sequence length="147" mass="15641">MLFYCGLLPAKRTPNEAAHYSLIEQLLFNSQKLTSVRAGGGGERERGYNKFKKNGGGGGDIICLKKIGGGGGGYNRGYNVGGGVRGGYNRGYNMLKKIGEGGIMWVGVIGGLMWGAWVEVVAAEAAVLFEVIPGKKDNEETATHRDN</sequence>
<dbReference type="AlphaFoldDB" id="A0A9D4FI41"/>
<proteinExistence type="predicted"/>
<gene>
    <name evidence="1" type="ORF">DPMN_149815</name>
</gene>
<reference evidence="1" key="1">
    <citation type="journal article" date="2019" name="bioRxiv">
        <title>The Genome of the Zebra Mussel, Dreissena polymorpha: A Resource for Invasive Species Research.</title>
        <authorList>
            <person name="McCartney M.A."/>
            <person name="Auch B."/>
            <person name="Kono T."/>
            <person name="Mallez S."/>
            <person name="Zhang Y."/>
            <person name="Obille A."/>
            <person name="Becker A."/>
            <person name="Abrahante J.E."/>
            <person name="Garbe J."/>
            <person name="Badalamenti J.P."/>
            <person name="Herman A."/>
            <person name="Mangelson H."/>
            <person name="Liachko I."/>
            <person name="Sullivan S."/>
            <person name="Sone E.D."/>
            <person name="Koren S."/>
            <person name="Silverstein K.A.T."/>
            <person name="Beckman K.B."/>
            <person name="Gohl D.M."/>
        </authorList>
    </citation>
    <scope>NUCLEOTIDE SEQUENCE</scope>
    <source>
        <strain evidence="1">Duluth1</strain>
        <tissue evidence="1">Whole animal</tissue>
    </source>
</reference>
<accession>A0A9D4FI41</accession>
<dbReference type="EMBL" id="JAIWYP010000007">
    <property type="protein sequence ID" value="KAH3796247.1"/>
    <property type="molecule type" value="Genomic_DNA"/>
</dbReference>
<organism evidence="1 2">
    <name type="scientific">Dreissena polymorpha</name>
    <name type="common">Zebra mussel</name>
    <name type="synonym">Mytilus polymorpha</name>
    <dbReference type="NCBI Taxonomy" id="45954"/>
    <lineage>
        <taxon>Eukaryota</taxon>
        <taxon>Metazoa</taxon>
        <taxon>Spiralia</taxon>
        <taxon>Lophotrochozoa</taxon>
        <taxon>Mollusca</taxon>
        <taxon>Bivalvia</taxon>
        <taxon>Autobranchia</taxon>
        <taxon>Heteroconchia</taxon>
        <taxon>Euheterodonta</taxon>
        <taxon>Imparidentia</taxon>
        <taxon>Neoheterodontei</taxon>
        <taxon>Myida</taxon>
        <taxon>Dreissenoidea</taxon>
        <taxon>Dreissenidae</taxon>
        <taxon>Dreissena</taxon>
    </lineage>
</organism>